<feature type="transmembrane region" description="Helical" evidence="6">
    <location>
        <begin position="408"/>
        <end position="427"/>
    </location>
</feature>
<dbReference type="PANTHER" id="PTHR23501:SF191">
    <property type="entry name" value="VACUOLAR BASIC AMINO ACID TRANSPORTER 4"/>
    <property type="match status" value="1"/>
</dbReference>
<feature type="transmembrane region" description="Helical" evidence="6">
    <location>
        <begin position="303"/>
        <end position="321"/>
    </location>
</feature>
<evidence type="ECO:0000313" key="8">
    <source>
        <dbReference type="Proteomes" id="UP000663846"/>
    </source>
</evidence>
<dbReference type="SUPFAM" id="SSF103473">
    <property type="entry name" value="MFS general substrate transporter"/>
    <property type="match status" value="1"/>
</dbReference>
<name>A0A8H2WF81_9AGAM</name>
<feature type="transmembrane region" description="Helical" evidence="6">
    <location>
        <begin position="61"/>
        <end position="83"/>
    </location>
</feature>
<evidence type="ECO:0000256" key="6">
    <source>
        <dbReference type="SAM" id="Phobius"/>
    </source>
</evidence>
<dbReference type="Gene3D" id="1.20.1250.20">
    <property type="entry name" value="MFS general substrate transporter like domains"/>
    <property type="match status" value="1"/>
</dbReference>
<dbReference type="Proteomes" id="UP000663846">
    <property type="component" value="Unassembled WGS sequence"/>
</dbReference>
<keyword evidence="2" id="KW-0813">Transport</keyword>
<evidence type="ECO:0000313" key="7">
    <source>
        <dbReference type="EMBL" id="CAE6363430.1"/>
    </source>
</evidence>
<organism evidence="7 8">
    <name type="scientific">Rhizoctonia solani</name>
    <dbReference type="NCBI Taxonomy" id="456999"/>
    <lineage>
        <taxon>Eukaryota</taxon>
        <taxon>Fungi</taxon>
        <taxon>Dikarya</taxon>
        <taxon>Basidiomycota</taxon>
        <taxon>Agaricomycotina</taxon>
        <taxon>Agaricomycetes</taxon>
        <taxon>Cantharellales</taxon>
        <taxon>Ceratobasidiaceae</taxon>
        <taxon>Rhizoctonia</taxon>
    </lineage>
</organism>
<evidence type="ECO:0000256" key="2">
    <source>
        <dbReference type="ARBA" id="ARBA00022448"/>
    </source>
</evidence>
<dbReference type="EMBL" id="CAJMWS010000102">
    <property type="protein sequence ID" value="CAE6363430.1"/>
    <property type="molecule type" value="Genomic_DNA"/>
</dbReference>
<feature type="transmembrane region" description="Helical" evidence="6">
    <location>
        <begin position="95"/>
        <end position="115"/>
    </location>
</feature>
<keyword evidence="5 6" id="KW-0472">Membrane</keyword>
<accession>A0A8H2WF81</accession>
<feature type="transmembrane region" description="Helical" evidence="6">
    <location>
        <begin position="121"/>
        <end position="142"/>
    </location>
</feature>
<protein>
    <submittedName>
        <fullName evidence="7">Uncharacterized protein</fullName>
    </submittedName>
</protein>
<dbReference type="GO" id="GO:0005886">
    <property type="term" value="C:plasma membrane"/>
    <property type="evidence" value="ECO:0007669"/>
    <property type="project" value="TreeGrafter"/>
</dbReference>
<evidence type="ECO:0000256" key="5">
    <source>
        <dbReference type="ARBA" id="ARBA00023136"/>
    </source>
</evidence>
<gene>
    <name evidence="7" type="ORF">RDB_LOCUS20556</name>
</gene>
<comment type="subcellular location">
    <subcellularLocation>
        <location evidence="1">Endomembrane system</location>
        <topology evidence="1">Multi-pass membrane protein</topology>
    </subcellularLocation>
</comment>
<dbReference type="GO" id="GO:0022857">
    <property type="term" value="F:transmembrane transporter activity"/>
    <property type="evidence" value="ECO:0007669"/>
    <property type="project" value="TreeGrafter"/>
</dbReference>
<dbReference type="InterPro" id="IPR036259">
    <property type="entry name" value="MFS_trans_sf"/>
</dbReference>
<keyword evidence="4 6" id="KW-1133">Transmembrane helix</keyword>
<feature type="transmembrane region" description="Helical" evidence="6">
    <location>
        <begin position="162"/>
        <end position="181"/>
    </location>
</feature>
<proteinExistence type="predicted"/>
<feature type="transmembrane region" description="Helical" evidence="6">
    <location>
        <begin position="274"/>
        <end position="296"/>
    </location>
</feature>
<dbReference type="PANTHER" id="PTHR23501">
    <property type="entry name" value="MAJOR FACILITATOR SUPERFAMILY"/>
    <property type="match status" value="1"/>
</dbReference>
<feature type="transmembrane region" description="Helical" evidence="6">
    <location>
        <begin position="233"/>
        <end position="254"/>
    </location>
</feature>
<dbReference type="GO" id="GO:0012505">
    <property type="term" value="C:endomembrane system"/>
    <property type="evidence" value="ECO:0007669"/>
    <property type="project" value="UniProtKB-SubCell"/>
</dbReference>
<dbReference type="AlphaFoldDB" id="A0A8H2WF81"/>
<feature type="transmembrane region" description="Helical" evidence="6">
    <location>
        <begin position="201"/>
        <end position="221"/>
    </location>
</feature>
<keyword evidence="3 6" id="KW-0812">Transmembrane</keyword>
<reference evidence="7" key="1">
    <citation type="submission" date="2021-01" db="EMBL/GenBank/DDBJ databases">
        <authorList>
            <person name="Kaushik A."/>
        </authorList>
    </citation>
    <scope>NUCLEOTIDE SEQUENCE</scope>
    <source>
        <strain evidence="7">AG1-1C</strain>
    </source>
</reference>
<sequence length="455" mass="50018">MDETIAHNSCEEDVSRTSLPPWFLEGWRIFTLGLWLQLLRCSSLYWASSIVSAASPSPPEFIAGVVLHTIGIAGIGLLATLFIADYTSLRWRGAALSWTYLPSLITIWVGPKLYATVPWRWIYGMTSILMFILCVPAGYLLFSAARNTSVTSTPLTPRSTRLASHMDLIGLSIFTLGFGLIEYNSDTSRDSMSDEYSPGRIAKLTIGILLVFPVFVLWELYGASSPLMPGRILRQKGVLFAIIVNFLFWFASAFPEGDLMDFVYFAWNSNTVGYLLSTSGIAYGASAPFLGLAYYVTRRYKPFLFLGNILFALGCGLWLYAARRWDFEMADQVSASMTYLFTIQVLIGIGNIAVEMSTLIGAQASVTHDDLAIATTMMSAWSQLATSVSLPVVTATFARLTNPTKSTVSLSLALGISILCILLSLFVPNYVLGSKQNAVEGEHQVEQDSLESQSK</sequence>
<evidence type="ECO:0000256" key="1">
    <source>
        <dbReference type="ARBA" id="ARBA00004127"/>
    </source>
</evidence>
<feature type="transmembrane region" description="Helical" evidence="6">
    <location>
        <begin position="333"/>
        <end position="354"/>
    </location>
</feature>
<comment type="caution">
    <text evidence="7">The sequence shown here is derived from an EMBL/GenBank/DDBJ whole genome shotgun (WGS) entry which is preliminary data.</text>
</comment>
<evidence type="ECO:0000256" key="3">
    <source>
        <dbReference type="ARBA" id="ARBA00022692"/>
    </source>
</evidence>
<evidence type="ECO:0000256" key="4">
    <source>
        <dbReference type="ARBA" id="ARBA00022989"/>
    </source>
</evidence>